<feature type="domain" description="AB hydrolase-1" evidence="10">
    <location>
        <begin position="60"/>
        <end position="323"/>
    </location>
</feature>
<keyword evidence="7 8" id="KW-0378">Hydrolase</keyword>
<dbReference type="AlphaFoldDB" id="A0A9P5MK59"/>
<dbReference type="GO" id="GO:0004177">
    <property type="term" value="F:aminopeptidase activity"/>
    <property type="evidence" value="ECO:0007669"/>
    <property type="project" value="UniProtKB-UniRule"/>
</dbReference>
<comment type="caution">
    <text evidence="11">The sequence shown here is derived from an EMBL/GenBank/DDBJ whole genome shotgun (WGS) entry which is preliminary data.</text>
</comment>
<feature type="active site" description="Nucleophile" evidence="9">
    <location>
        <position position="114"/>
    </location>
</feature>
<comment type="similarity">
    <text evidence="3 8">Belongs to the peptidase S33 family.</text>
</comment>
<evidence type="ECO:0000256" key="2">
    <source>
        <dbReference type="ARBA" id="ARBA00004496"/>
    </source>
</evidence>
<proteinExistence type="inferred from homology"/>
<evidence type="ECO:0000256" key="9">
    <source>
        <dbReference type="PIRSR" id="PIRSR006431-1"/>
    </source>
</evidence>
<dbReference type="Gene3D" id="3.40.50.1820">
    <property type="entry name" value="alpha/beta hydrolase"/>
    <property type="match status" value="1"/>
</dbReference>
<dbReference type="InterPro" id="IPR000073">
    <property type="entry name" value="AB_hydrolase_1"/>
</dbReference>
<evidence type="ECO:0000259" key="10">
    <source>
        <dbReference type="Pfam" id="PF00561"/>
    </source>
</evidence>
<protein>
    <recommendedName>
        <fullName evidence="8">Proline iminopeptidase</fullName>
        <shortName evidence="8">PIP</shortName>
        <ecNumber evidence="8">3.4.11.5</ecNumber>
    </recommendedName>
    <alternativeName>
        <fullName evidence="8">Prolyl aminopeptidase</fullName>
    </alternativeName>
</protein>
<dbReference type="PRINTS" id="PR00111">
    <property type="entry name" value="ABHYDROLASE"/>
</dbReference>
<dbReference type="PANTHER" id="PTHR43722:SF1">
    <property type="entry name" value="PROLINE IMINOPEPTIDASE"/>
    <property type="match status" value="1"/>
</dbReference>
<evidence type="ECO:0000313" key="12">
    <source>
        <dbReference type="Proteomes" id="UP000759537"/>
    </source>
</evidence>
<dbReference type="InterPro" id="IPR005944">
    <property type="entry name" value="Pro_iminopeptidase"/>
</dbReference>
<dbReference type="SUPFAM" id="SSF53474">
    <property type="entry name" value="alpha/beta-Hydrolases"/>
    <property type="match status" value="1"/>
</dbReference>
<evidence type="ECO:0000313" key="11">
    <source>
        <dbReference type="EMBL" id="KAF8462333.1"/>
    </source>
</evidence>
<keyword evidence="4 8" id="KW-0031">Aminopeptidase</keyword>
<dbReference type="Pfam" id="PF00561">
    <property type="entry name" value="Abhydrolase_1"/>
    <property type="match status" value="1"/>
</dbReference>
<dbReference type="OrthoDB" id="10249433at2759"/>
<dbReference type="GO" id="GO:0006508">
    <property type="term" value="P:proteolysis"/>
    <property type="evidence" value="ECO:0007669"/>
    <property type="project" value="UniProtKB-KW"/>
</dbReference>
<evidence type="ECO:0000256" key="4">
    <source>
        <dbReference type="ARBA" id="ARBA00022438"/>
    </source>
</evidence>
<reference evidence="11" key="2">
    <citation type="journal article" date="2020" name="Nat. Commun.">
        <title>Large-scale genome sequencing of mycorrhizal fungi provides insights into the early evolution of symbiotic traits.</title>
        <authorList>
            <person name="Miyauchi S."/>
            <person name="Kiss E."/>
            <person name="Kuo A."/>
            <person name="Drula E."/>
            <person name="Kohler A."/>
            <person name="Sanchez-Garcia M."/>
            <person name="Morin E."/>
            <person name="Andreopoulos B."/>
            <person name="Barry K.W."/>
            <person name="Bonito G."/>
            <person name="Buee M."/>
            <person name="Carver A."/>
            <person name="Chen C."/>
            <person name="Cichocki N."/>
            <person name="Clum A."/>
            <person name="Culley D."/>
            <person name="Crous P.W."/>
            <person name="Fauchery L."/>
            <person name="Girlanda M."/>
            <person name="Hayes R.D."/>
            <person name="Keri Z."/>
            <person name="LaButti K."/>
            <person name="Lipzen A."/>
            <person name="Lombard V."/>
            <person name="Magnuson J."/>
            <person name="Maillard F."/>
            <person name="Murat C."/>
            <person name="Nolan M."/>
            <person name="Ohm R.A."/>
            <person name="Pangilinan J."/>
            <person name="Pereira M.F."/>
            <person name="Perotto S."/>
            <person name="Peter M."/>
            <person name="Pfister S."/>
            <person name="Riley R."/>
            <person name="Sitrit Y."/>
            <person name="Stielow J.B."/>
            <person name="Szollosi G."/>
            <person name="Zifcakova L."/>
            <person name="Stursova M."/>
            <person name="Spatafora J.W."/>
            <person name="Tedersoo L."/>
            <person name="Vaario L.M."/>
            <person name="Yamada A."/>
            <person name="Yan M."/>
            <person name="Wang P."/>
            <person name="Xu J."/>
            <person name="Bruns T."/>
            <person name="Baldrian P."/>
            <person name="Vilgalys R."/>
            <person name="Dunand C."/>
            <person name="Henrissat B."/>
            <person name="Grigoriev I.V."/>
            <person name="Hibbett D."/>
            <person name="Nagy L.G."/>
            <person name="Martin F.M."/>
        </authorList>
    </citation>
    <scope>NUCLEOTIDE SEQUENCE</scope>
    <source>
        <strain evidence="11">Prilba</strain>
    </source>
</reference>
<evidence type="ECO:0000256" key="3">
    <source>
        <dbReference type="ARBA" id="ARBA00010088"/>
    </source>
</evidence>
<keyword evidence="12" id="KW-1185">Reference proteome</keyword>
<dbReference type="InterPro" id="IPR002410">
    <property type="entry name" value="Peptidase_S33"/>
</dbReference>
<keyword evidence="6 8" id="KW-0645">Protease</keyword>
<comment type="catalytic activity">
    <reaction evidence="1 8">
        <text>Release of N-terminal proline from a peptide.</text>
        <dbReference type="EC" id="3.4.11.5"/>
    </reaction>
</comment>
<feature type="active site" evidence="9">
    <location>
        <position position="293"/>
    </location>
</feature>
<organism evidence="11 12">
    <name type="scientific">Russula ochroleuca</name>
    <dbReference type="NCBI Taxonomy" id="152965"/>
    <lineage>
        <taxon>Eukaryota</taxon>
        <taxon>Fungi</taxon>
        <taxon>Dikarya</taxon>
        <taxon>Basidiomycota</taxon>
        <taxon>Agaricomycotina</taxon>
        <taxon>Agaricomycetes</taxon>
        <taxon>Russulales</taxon>
        <taxon>Russulaceae</taxon>
        <taxon>Russula</taxon>
    </lineage>
</organism>
<dbReference type="PRINTS" id="PR00793">
    <property type="entry name" value="PROAMNOPTASE"/>
</dbReference>
<evidence type="ECO:0000256" key="1">
    <source>
        <dbReference type="ARBA" id="ARBA00001585"/>
    </source>
</evidence>
<keyword evidence="5 8" id="KW-0963">Cytoplasm</keyword>
<dbReference type="EMBL" id="WHVB01000095">
    <property type="protein sequence ID" value="KAF8462333.1"/>
    <property type="molecule type" value="Genomic_DNA"/>
</dbReference>
<evidence type="ECO:0000256" key="5">
    <source>
        <dbReference type="ARBA" id="ARBA00022490"/>
    </source>
</evidence>
<accession>A0A9P5MK59</accession>
<dbReference type="EC" id="3.4.11.5" evidence="8"/>
<evidence type="ECO:0000256" key="7">
    <source>
        <dbReference type="ARBA" id="ARBA00022801"/>
    </source>
</evidence>
<comment type="subcellular location">
    <subcellularLocation>
        <location evidence="2 8">Cytoplasm</location>
    </subcellularLocation>
</comment>
<dbReference type="PIRSF" id="PIRSF006431">
    <property type="entry name" value="Pept_S33"/>
    <property type="match status" value="1"/>
</dbReference>
<sequence length="331" mass="37717">MRFQEIETEPQLIMIMNVEQSSSFMVRSRAPFVPNNATLLNLLHAGGPGGGCDEKDRSFFNPNKYKVIFLDQRGAGKSTPSACLEENTTWDLVKDIERLREHLKIEKWHVFGGSWGSTLALAYAQSHPDRVKTLVLRSWHIYLQKDVSQTAIAHCTVLRFGPLIGFSELRWFYQEGASHLFPEAWEEYLAPIPESERGDLISAYHAKLNSSDDEIRLNAARAWSKWEMSTSKLYIDPAHVAAAEKDDWANAFARIENHYFVNEAFMRDGQLLDSQEIDKIRHIPTIVVQGRYDVVCPPTTAWALKKAWPEITLHIVPDAGHSLATDKFAEY</sequence>
<dbReference type="GO" id="GO:0005737">
    <property type="term" value="C:cytoplasm"/>
    <property type="evidence" value="ECO:0007669"/>
    <property type="project" value="UniProtKB-SubCell"/>
</dbReference>
<dbReference type="InterPro" id="IPR029058">
    <property type="entry name" value="AB_hydrolase_fold"/>
</dbReference>
<feature type="active site" description="Proton donor" evidence="9">
    <location>
        <position position="321"/>
    </location>
</feature>
<dbReference type="Proteomes" id="UP000759537">
    <property type="component" value="Unassembled WGS sequence"/>
</dbReference>
<dbReference type="PANTHER" id="PTHR43722">
    <property type="entry name" value="PROLINE IMINOPEPTIDASE"/>
    <property type="match status" value="1"/>
</dbReference>
<gene>
    <name evidence="11" type="ORF">DFH94DRAFT_699813</name>
</gene>
<evidence type="ECO:0000256" key="6">
    <source>
        <dbReference type="ARBA" id="ARBA00022670"/>
    </source>
</evidence>
<name>A0A9P5MK59_9AGAM</name>
<evidence type="ECO:0000256" key="8">
    <source>
        <dbReference type="PIRNR" id="PIRNR006431"/>
    </source>
</evidence>
<reference evidence="11" key="1">
    <citation type="submission" date="2019-10" db="EMBL/GenBank/DDBJ databases">
        <authorList>
            <consortium name="DOE Joint Genome Institute"/>
            <person name="Kuo A."/>
            <person name="Miyauchi S."/>
            <person name="Kiss E."/>
            <person name="Drula E."/>
            <person name="Kohler A."/>
            <person name="Sanchez-Garcia M."/>
            <person name="Andreopoulos B."/>
            <person name="Barry K.W."/>
            <person name="Bonito G."/>
            <person name="Buee M."/>
            <person name="Carver A."/>
            <person name="Chen C."/>
            <person name="Cichocki N."/>
            <person name="Clum A."/>
            <person name="Culley D."/>
            <person name="Crous P.W."/>
            <person name="Fauchery L."/>
            <person name="Girlanda M."/>
            <person name="Hayes R."/>
            <person name="Keri Z."/>
            <person name="LaButti K."/>
            <person name="Lipzen A."/>
            <person name="Lombard V."/>
            <person name="Magnuson J."/>
            <person name="Maillard F."/>
            <person name="Morin E."/>
            <person name="Murat C."/>
            <person name="Nolan M."/>
            <person name="Ohm R."/>
            <person name="Pangilinan J."/>
            <person name="Pereira M."/>
            <person name="Perotto S."/>
            <person name="Peter M."/>
            <person name="Riley R."/>
            <person name="Sitrit Y."/>
            <person name="Stielow B."/>
            <person name="Szollosi G."/>
            <person name="Zifcakova L."/>
            <person name="Stursova M."/>
            <person name="Spatafora J.W."/>
            <person name="Tedersoo L."/>
            <person name="Vaario L.-M."/>
            <person name="Yamada A."/>
            <person name="Yan M."/>
            <person name="Wang P."/>
            <person name="Xu J."/>
            <person name="Bruns T."/>
            <person name="Baldrian P."/>
            <person name="Vilgalys R."/>
            <person name="Henrissat B."/>
            <person name="Grigoriev I.V."/>
            <person name="Hibbett D."/>
            <person name="Nagy L.G."/>
            <person name="Martin F.M."/>
        </authorList>
    </citation>
    <scope>NUCLEOTIDE SEQUENCE</scope>
    <source>
        <strain evidence="11">Prilba</strain>
    </source>
</reference>